<dbReference type="InterPro" id="IPR025977">
    <property type="entry name" value="Cnd3_C"/>
</dbReference>
<accession>A0A2H3JB58</accession>
<feature type="compositionally biased region" description="Acidic residues" evidence="8">
    <location>
        <begin position="1060"/>
        <end position="1074"/>
    </location>
</feature>
<feature type="compositionally biased region" description="Basic residues" evidence="8">
    <location>
        <begin position="961"/>
        <end position="972"/>
    </location>
</feature>
<name>A0A2H3JB58_WOLCO</name>
<dbReference type="Pfam" id="PF12719">
    <property type="entry name" value="Cnd3"/>
    <property type="match status" value="1"/>
</dbReference>
<dbReference type="SUPFAM" id="SSF48371">
    <property type="entry name" value="ARM repeat"/>
    <property type="match status" value="1"/>
</dbReference>
<dbReference type="Proteomes" id="UP000218811">
    <property type="component" value="Unassembled WGS sequence"/>
</dbReference>
<dbReference type="PANTHER" id="PTHR14418">
    <property type="entry name" value="CONDENSIN COMPLEX SUBUNIT 3-RELATED"/>
    <property type="match status" value="1"/>
</dbReference>
<dbReference type="InterPro" id="IPR016024">
    <property type="entry name" value="ARM-type_fold"/>
</dbReference>
<dbReference type="STRING" id="742152.A0A2H3JB58"/>
<dbReference type="PANTHER" id="PTHR14418:SF5">
    <property type="entry name" value="CONDENSIN COMPLEX SUBUNIT 3"/>
    <property type="match status" value="1"/>
</dbReference>
<evidence type="ECO:0000256" key="4">
    <source>
        <dbReference type="ARBA" id="ARBA00022618"/>
    </source>
</evidence>
<protein>
    <recommendedName>
        <fullName evidence="9">Nuclear condensin complex subunit 3 C-terminal domain-containing protein</fullName>
    </recommendedName>
</protein>
<evidence type="ECO:0000313" key="11">
    <source>
        <dbReference type="Proteomes" id="UP000218811"/>
    </source>
</evidence>
<feature type="compositionally biased region" description="Acidic residues" evidence="8">
    <location>
        <begin position="1024"/>
        <end position="1037"/>
    </location>
</feature>
<evidence type="ECO:0000256" key="8">
    <source>
        <dbReference type="SAM" id="MobiDB-lite"/>
    </source>
</evidence>
<dbReference type="AlphaFoldDB" id="A0A2H3JB58"/>
<keyword evidence="11" id="KW-1185">Reference proteome</keyword>
<keyword evidence="3" id="KW-0158">Chromosome</keyword>
<evidence type="ECO:0000256" key="1">
    <source>
        <dbReference type="ARBA" id="ARBA00004286"/>
    </source>
</evidence>
<dbReference type="GO" id="GO:0000793">
    <property type="term" value="C:condensed chromosome"/>
    <property type="evidence" value="ECO:0007669"/>
    <property type="project" value="TreeGrafter"/>
</dbReference>
<dbReference type="EMBL" id="KB467965">
    <property type="protein sequence ID" value="PCH39141.1"/>
    <property type="molecule type" value="Genomic_DNA"/>
</dbReference>
<dbReference type="OrthoDB" id="27187at2759"/>
<keyword evidence="7" id="KW-0131">Cell cycle</keyword>
<keyword evidence="6" id="KW-0226">DNA condensation</keyword>
<organism evidence="10 11">
    <name type="scientific">Wolfiporia cocos (strain MD-104)</name>
    <name type="common">Brown rot fungus</name>
    <dbReference type="NCBI Taxonomy" id="742152"/>
    <lineage>
        <taxon>Eukaryota</taxon>
        <taxon>Fungi</taxon>
        <taxon>Dikarya</taxon>
        <taxon>Basidiomycota</taxon>
        <taxon>Agaricomycotina</taxon>
        <taxon>Agaricomycetes</taxon>
        <taxon>Polyporales</taxon>
        <taxon>Phaeolaceae</taxon>
        <taxon>Wolfiporia</taxon>
    </lineage>
</organism>
<dbReference type="GO" id="GO:0051301">
    <property type="term" value="P:cell division"/>
    <property type="evidence" value="ECO:0007669"/>
    <property type="project" value="UniProtKB-KW"/>
</dbReference>
<dbReference type="InterPro" id="IPR011989">
    <property type="entry name" value="ARM-like"/>
</dbReference>
<feature type="region of interest" description="Disordered" evidence="8">
    <location>
        <begin position="919"/>
        <end position="1074"/>
    </location>
</feature>
<dbReference type="InterPro" id="IPR027165">
    <property type="entry name" value="CND3"/>
</dbReference>
<feature type="compositionally biased region" description="Polar residues" evidence="8">
    <location>
        <begin position="942"/>
        <end position="953"/>
    </location>
</feature>
<evidence type="ECO:0000256" key="6">
    <source>
        <dbReference type="ARBA" id="ARBA00023067"/>
    </source>
</evidence>
<dbReference type="GO" id="GO:0007076">
    <property type="term" value="P:mitotic chromosome condensation"/>
    <property type="evidence" value="ECO:0007669"/>
    <property type="project" value="InterPro"/>
</dbReference>
<evidence type="ECO:0000256" key="7">
    <source>
        <dbReference type="ARBA" id="ARBA00023306"/>
    </source>
</evidence>
<dbReference type="GO" id="GO:0000796">
    <property type="term" value="C:condensin complex"/>
    <property type="evidence" value="ECO:0007669"/>
    <property type="project" value="InterPro"/>
</dbReference>
<dbReference type="OMA" id="NHQKNFV"/>
<keyword evidence="4" id="KW-0132">Cell division</keyword>
<comment type="subcellular location">
    <subcellularLocation>
        <location evidence="1">Chromosome</location>
    </subcellularLocation>
</comment>
<sequence>MPPLDALVPRIFDQAQATSANHQKNFVALYRLHADAAAVTEPFEMSLVLTGEHAFQNVFIAMLARVLPLKKGTAVADRIVKFVGGYTKFINEKATEQRAKDGLDDDEDSVFSRFISRVLRYVLGGCVAKDKVVRFRVVQAIAEMIAHLGEIDEDLYASLRSSLMQRVRDKEPAIRVQAIAALSKLAGSEDVSELDDEQSIMDALLDALAHDTAADVRRAALANTPLTAQTLPAILARTRDTDPVVRRLVYSHVLEPHCVNESPARIGFTHPRALTIAQRELLVRNGLGDREDAVRAAAAKLLATWVDVVRVEEGAPKGGVHEDLVAFLKLFDLVEGKIAEDALLSIFKTRLDIFDGVEFGDDYWVSLTPETAFLARVFVEHCIAVKDSARLEATLPVVTALAFRIQSAYNDLLRHMQDDDDDRLFRDDDDDARAHKEEQRLDREFVIGEMLKLAVNLDYADEIGRRKMFQLVRDMISHDVLPESLLAHCLDVLRILSPNERDLIRVVVEVVHELRDPSEPEEEMKEVNDGETEYGKTPVTVRTIRTLPKPESEMSPEEKIRADAIDVRCLSLCIGMLERVNGTFEENSTLEGILGELIIPSVKRKELLLRQKGLVCLGLCCLIARRMALKSFQLFLGQIQAAPEVLKISVLQIVFDILMVHEGDFLGAESANGERIVNFLLHLLENEEAEKVQALLCIGISKLMLSGMITDDRLLRGLVLVYISPETSSNQELRQCLSYFFPVYCYSSPVNQRRMQKIFVPLYEHLTNIFQEWDEDQEPITPAHVAMMFVDWTDPQKAAAVTKVARTAEDDAIHLDLAADIIRALFSHEMDQSDKKPLVQLLSKLYIPDKVDDDKIRTLKLLTHSLRSRRLLRDSTSQNAVSKFDDSITKSFGAQLESFSEEEYRQLESMKDLFVFLDEHPPESDEEDVKPAKRARKRRSESVATTTSGTSDQEIIPPSPGRKRGNAKRRRVSQTDESSDEDAVVDSRPPAASTRVMPKRSAAVKSRNAVSAALKRGGKRAVSDSEEEDEEEEESDEDVKPKKSSRTRSSEEEQPPPPSPDEDEEEAEEVDDLL</sequence>
<evidence type="ECO:0000313" key="10">
    <source>
        <dbReference type="EMBL" id="PCH39141.1"/>
    </source>
</evidence>
<keyword evidence="5" id="KW-0498">Mitosis</keyword>
<reference evidence="10 11" key="1">
    <citation type="journal article" date="2012" name="Science">
        <title>The Paleozoic origin of enzymatic lignin decomposition reconstructed from 31 fungal genomes.</title>
        <authorList>
            <person name="Floudas D."/>
            <person name="Binder M."/>
            <person name="Riley R."/>
            <person name="Barry K."/>
            <person name="Blanchette R.A."/>
            <person name="Henrissat B."/>
            <person name="Martinez A.T."/>
            <person name="Otillar R."/>
            <person name="Spatafora J.W."/>
            <person name="Yadav J.S."/>
            <person name="Aerts A."/>
            <person name="Benoit I."/>
            <person name="Boyd A."/>
            <person name="Carlson A."/>
            <person name="Copeland A."/>
            <person name="Coutinho P.M."/>
            <person name="de Vries R.P."/>
            <person name="Ferreira P."/>
            <person name="Findley K."/>
            <person name="Foster B."/>
            <person name="Gaskell J."/>
            <person name="Glotzer D."/>
            <person name="Gorecki P."/>
            <person name="Heitman J."/>
            <person name="Hesse C."/>
            <person name="Hori C."/>
            <person name="Igarashi K."/>
            <person name="Jurgens J.A."/>
            <person name="Kallen N."/>
            <person name="Kersten P."/>
            <person name="Kohler A."/>
            <person name="Kuees U."/>
            <person name="Kumar T.K.A."/>
            <person name="Kuo A."/>
            <person name="LaButti K."/>
            <person name="Larrondo L.F."/>
            <person name="Lindquist E."/>
            <person name="Ling A."/>
            <person name="Lombard V."/>
            <person name="Lucas S."/>
            <person name="Lundell T."/>
            <person name="Martin R."/>
            <person name="McLaughlin D.J."/>
            <person name="Morgenstern I."/>
            <person name="Morin E."/>
            <person name="Murat C."/>
            <person name="Nagy L.G."/>
            <person name="Nolan M."/>
            <person name="Ohm R.A."/>
            <person name="Patyshakuliyeva A."/>
            <person name="Rokas A."/>
            <person name="Ruiz-Duenas F.J."/>
            <person name="Sabat G."/>
            <person name="Salamov A."/>
            <person name="Samejima M."/>
            <person name="Schmutz J."/>
            <person name="Slot J.C."/>
            <person name="St John F."/>
            <person name="Stenlid J."/>
            <person name="Sun H."/>
            <person name="Sun S."/>
            <person name="Syed K."/>
            <person name="Tsang A."/>
            <person name="Wiebenga A."/>
            <person name="Young D."/>
            <person name="Pisabarro A."/>
            <person name="Eastwood D.C."/>
            <person name="Martin F."/>
            <person name="Cullen D."/>
            <person name="Grigoriev I.V."/>
            <person name="Hibbett D.S."/>
        </authorList>
    </citation>
    <scope>NUCLEOTIDE SEQUENCE [LARGE SCALE GENOMIC DNA]</scope>
    <source>
        <strain evidence="10 11">MD-104</strain>
    </source>
</reference>
<evidence type="ECO:0000256" key="3">
    <source>
        <dbReference type="ARBA" id="ARBA00022454"/>
    </source>
</evidence>
<dbReference type="Gene3D" id="1.25.10.10">
    <property type="entry name" value="Leucine-rich Repeat Variant"/>
    <property type="match status" value="1"/>
</dbReference>
<comment type="similarity">
    <text evidence="2">Belongs to the CND3 (condensin subunit 3) family.</text>
</comment>
<evidence type="ECO:0000256" key="5">
    <source>
        <dbReference type="ARBA" id="ARBA00022776"/>
    </source>
</evidence>
<proteinExistence type="inferred from homology"/>
<gene>
    <name evidence="10" type="ORF">WOLCODRAFT_110578</name>
</gene>
<evidence type="ECO:0000259" key="9">
    <source>
        <dbReference type="Pfam" id="PF12719"/>
    </source>
</evidence>
<feature type="domain" description="Nuclear condensin complex subunit 3 C-terminal" evidence="9">
    <location>
        <begin position="568"/>
        <end position="847"/>
    </location>
</feature>
<evidence type="ECO:0000256" key="2">
    <source>
        <dbReference type="ARBA" id="ARBA00006533"/>
    </source>
</evidence>